<dbReference type="Proteomes" id="UP000196074">
    <property type="component" value="Unassembled WGS sequence"/>
</dbReference>
<name>A0A1Y4QW84_9ENTE</name>
<keyword evidence="2" id="KW-0378">Hydrolase</keyword>
<dbReference type="EMBL" id="NFLC01000020">
    <property type="protein sequence ID" value="OUQ09585.1"/>
    <property type="molecule type" value="Genomic_DNA"/>
</dbReference>
<proteinExistence type="predicted"/>
<dbReference type="RefSeq" id="WP_050047241.1">
    <property type="nucleotide sequence ID" value="NZ_LDDZ01000005.1"/>
</dbReference>
<keyword evidence="2" id="KW-0540">Nuclease</keyword>
<dbReference type="InterPro" id="IPR000305">
    <property type="entry name" value="GIY-YIG_endonuc"/>
</dbReference>
<dbReference type="InterPro" id="IPR018647">
    <property type="entry name" value="SLFN_3-like_DNA/RNA_helicase"/>
</dbReference>
<reference evidence="3" key="1">
    <citation type="submission" date="2017-04" db="EMBL/GenBank/DDBJ databases">
        <title>Function of individual gut microbiota members based on whole genome sequencing of pure cultures obtained from chicken caecum.</title>
        <authorList>
            <person name="Medvecky M."/>
            <person name="Cejkova D."/>
            <person name="Polansky O."/>
            <person name="Karasova D."/>
            <person name="Kubasova T."/>
            <person name="Cizek A."/>
            <person name="Rychlik I."/>
        </authorList>
    </citation>
    <scope>NUCLEOTIDE SEQUENCE [LARGE SCALE GENOMIC DNA]</scope>
    <source>
        <strain evidence="3">An144</strain>
    </source>
</reference>
<protein>
    <submittedName>
        <fullName evidence="2">ATP-dependent exonuclease</fullName>
    </submittedName>
</protein>
<dbReference type="InterPro" id="IPR027417">
    <property type="entry name" value="P-loop_NTPase"/>
</dbReference>
<dbReference type="Pfam" id="PF09848">
    <property type="entry name" value="SLFN-g3_helicase"/>
    <property type="match status" value="1"/>
</dbReference>
<dbReference type="SUPFAM" id="SSF52540">
    <property type="entry name" value="P-loop containing nucleoside triphosphate hydrolases"/>
    <property type="match status" value="1"/>
</dbReference>
<feature type="domain" description="GIY-YIG" evidence="1">
    <location>
        <begin position="37"/>
        <end position="122"/>
    </location>
</feature>
<accession>A0A1Y4QW84</accession>
<sequence length="587" mass="68473">MVDVESPIVYDLAYNEEALKEFKENFIEAQDSKLLLNYPTVYIVNDKDNDQSYTVYVGETNDIIRRTLEHLNADDQVRDDWKELKQSQTSQMYVIGHKHFNKSLTLDIENRLMHYLLSVEGIKHVNNRRTNPQSEYYTSDELEVIFSKIWRKLRQKNKELFPLERVIKDSAIFKASPYHKLTQEQLAAKDLIIQKIESTLTQNQVGQLILVNGQAGTGKTVLMSSLFCDLLELSNLEEYPLFTNRSIYLLVNHDQQLKVYEQIVKKLGYSLKEDIPIVSKPTSFITRTSPDDPVDVVVIDEAHLLWTQGKQAYRGKNQLVDILNRARTVVVVFDENQILSREQHWEENEIAYMKHDAIQHGRYIELQNQMRINASKETVNWIRHFTDYREILPIPDDANYDLKVFENPAEMFAAIKQKAENQEHGLSRMLATFDWDYIDKKKPVDSEYWNVSVGEFHMPWNLQLPTTKEQKHRNKSLAWAEQEQTIDEVGSTFTIQGFDLNYAGVIIGPSVKYRDGKIVFDREASKNKKAIQRRELKNGEKVYLSDTLLKNELNVLLTRGVNGLYLFAVDPALQEKLLEMQKLKMNK</sequence>
<dbReference type="AlphaFoldDB" id="A0A1Y4QW84"/>
<gene>
    <name evidence="2" type="ORF">B5E88_09485</name>
</gene>
<dbReference type="PROSITE" id="PS50164">
    <property type="entry name" value="GIY_YIG"/>
    <property type="match status" value="1"/>
</dbReference>
<dbReference type="GO" id="GO:0004527">
    <property type="term" value="F:exonuclease activity"/>
    <property type="evidence" value="ECO:0007669"/>
    <property type="project" value="UniProtKB-KW"/>
</dbReference>
<organism evidence="2 3">
    <name type="scientific">Enterococcus cecorum</name>
    <dbReference type="NCBI Taxonomy" id="44008"/>
    <lineage>
        <taxon>Bacteria</taxon>
        <taxon>Bacillati</taxon>
        <taxon>Bacillota</taxon>
        <taxon>Bacilli</taxon>
        <taxon>Lactobacillales</taxon>
        <taxon>Enterococcaceae</taxon>
        <taxon>Enterococcus</taxon>
    </lineage>
</organism>
<evidence type="ECO:0000313" key="2">
    <source>
        <dbReference type="EMBL" id="OUQ09585.1"/>
    </source>
</evidence>
<comment type="caution">
    <text evidence="2">The sequence shown here is derived from an EMBL/GenBank/DDBJ whole genome shotgun (WGS) entry which is preliminary data.</text>
</comment>
<evidence type="ECO:0000313" key="3">
    <source>
        <dbReference type="Proteomes" id="UP000196074"/>
    </source>
</evidence>
<dbReference type="Gene3D" id="3.40.50.300">
    <property type="entry name" value="P-loop containing nucleotide triphosphate hydrolases"/>
    <property type="match status" value="1"/>
</dbReference>
<evidence type="ECO:0000259" key="1">
    <source>
        <dbReference type="PROSITE" id="PS50164"/>
    </source>
</evidence>
<keyword evidence="2" id="KW-0269">Exonuclease</keyword>
<dbReference type="CDD" id="cd10439">
    <property type="entry name" value="GIY-YIG_COG3410"/>
    <property type="match status" value="1"/>
</dbReference>